<feature type="domain" description="J" evidence="3">
    <location>
        <begin position="1169"/>
        <end position="1254"/>
    </location>
</feature>
<sequence>MNPSNFDNLNSGFSNSTRISNQNPNFSSRSSSSSSTKGGLSRPRLPKVRRQSNPQNFKSNEETWVGIGFNQFRPDRSPVEPGGSGSGGNEAFVFGASPSNMGFNSNSGKGIIEELKSLRTGRETNVDVSEKSGFVFASDGDKNHGVDESMQKLSIDDKENVVDGASKLSVNGKFGSGDNVGSSIGRNVELLPPDELEKKLNIEEAGDATNGGGSFQADDIKKFGFKSSEKGSEMFAAAAENALPDKIKNLNIKDHVVTNDVNNETNEKDSFAFGSRESIGGYVGGENESALSHEMGCKLKIGIAKVESSGQTNMGFSSCRISRKDMPTVNEGDKKFHDCGDPTEFIFEGGTPGKDVSGIHASMDQPKVDTQPIGIAGPSHVFSSSRLAGWNAFRVPPTGGLEKTDGFSFTSKQDGAGSPFVEFKTPNPKGNLFTGLNPKMEFSTKFKDSKVKKKRGKLKQPVKVPLSPGLDFVTRESGSQEIPEASESYSPMDISTYQETLSDARNSRETSVTSEESFALDSQHASTDSQPTVLNDAIDEDLVVATQRMDINEEDMKCRETKEKNSENCFDKGIGAENHMEESISGAETESCKSANEEIDSINDVIVTSAESEASSSKNLDSDLSTQFFSAVSSEDTINSGFTFAASSTAHVSPKHHHKKNNLVRADNDSFNSSATSKGSYASSSLQFTPFSGSSSPLSPVRSKKVGLSAPSHVIGDNGELLKGLEINQGSVPASVAAQEACEKWRLRGNQAYKSGDLSKAEDCYTQGVNCVSKSETSVSCLRALMLCYSNRAATRISLGRMRDALGDCKMVAAIDPNFIRVQFRAANCYLALGDVEGAVQYFKKCLQFGIDACVDRKISVEASDGLQKAQRVSECMQHSAELLKRGAPNDAESALQVIAEGLLISSCSEKLLEMKAESLFMLRKYEEVIRLCEHTFDSAKKNSPPLHADYHVENIGPEHAKDTSFMIWRCRLIFKSYFHLGRLEEAIGSLEKQVEPPSTATRIGIETQESLVLLAATVNELIRHKAAGNEAFQAGKHSEAIEHYSAALSRNIESRPFAAICFCNRAAAYKALGQITDATADCSLAIALDGNYWKAISRRATLYEMIRDYAQAARDLQRLVAVLTKQVEEKTKQFGHSDKTTNLVNDLRQARLRLSTIEEAARKEVPLNMYLILGIEPSASASEVKKAYHKAALRHHPDKAGHSLARSDNGDDSLWKEIGEEVHKDTDRLFKMIGEAYAMLSDPAKRAQYDLEVMRNDLKKQSGRSTYRTHTDAPNYPFERSSRRQWKEGWRPYGSPSVKVGDESGGWLPSALSFDPKVLQMENRSNYRAEELTT</sequence>
<comment type="caution">
    <text evidence="4">The sequence shown here is derived from an EMBL/GenBank/DDBJ whole genome shotgun (WGS) entry which is preliminary data.</text>
</comment>
<proteinExistence type="predicted"/>
<feature type="region of interest" description="Disordered" evidence="2">
    <location>
        <begin position="499"/>
        <end position="530"/>
    </location>
</feature>
<dbReference type="SUPFAM" id="SSF48452">
    <property type="entry name" value="TPR-like"/>
    <property type="match status" value="2"/>
</dbReference>
<dbReference type="SUPFAM" id="SSF46565">
    <property type="entry name" value="Chaperone J-domain"/>
    <property type="match status" value="1"/>
</dbReference>
<dbReference type="InterPro" id="IPR036869">
    <property type="entry name" value="J_dom_sf"/>
</dbReference>
<dbReference type="PROSITE" id="PS50076">
    <property type="entry name" value="DNAJ_2"/>
    <property type="match status" value="1"/>
</dbReference>
<dbReference type="SMART" id="SM00028">
    <property type="entry name" value="TPR"/>
    <property type="match status" value="6"/>
</dbReference>
<evidence type="ECO:0000256" key="1">
    <source>
        <dbReference type="SAM" id="Coils"/>
    </source>
</evidence>
<protein>
    <recommendedName>
        <fullName evidence="3">J domain-containing protein</fullName>
    </recommendedName>
</protein>
<dbReference type="PROSITE" id="PS00636">
    <property type="entry name" value="DNAJ_1"/>
    <property type="match status" value="1"/>
</dbReference>
<evidence type="ECO:0000259" key="3">
    <source>
        <dbReference type="PROSITE" id="PS50076"/>
    </source>
</evidence>
<feature type="region of interest" description="Disordered" evidence="2">
    <location>
        <begin position="469"/>
        <end position="488"/>
    </location>
</feature>
<dbReference type="Gene3D" id="1.25.40.10">
    <property type="entry name" value="Tetratricopeptide repeat domain"/>
    <property type="match status" value="2"/>
</dbReference>
<accession>A0A4U5QY40</accession>
<dbReference type="InterPro" id="IPR019734">
    <property type="entry name" value="TPR_rpt"/>
</dbReference>
<dbReference type="SMART" id="SM00271">
    <property type="entry name" value="DnaJ"/>
    <property type="match status" value="1"/>
</dbReference>
<feature type="compositionally biased region" description="Polar residues" evidence="2">
    <location>
        <begin position="1"/>
        <end position="26"/>
    </location>
</feature>
<dbReference type="Pfam" id="PF13181">
    <property type="entry name" value="TPR_8"/>
    <property type="match status" value="1"/>
</dbReference>
<feature type="coiled-coil region" evidence="1">
    <location>
        <begin position="1107"/>
        <end position="1134"/>
    </location>
</feature>
<keyword evidence="1" id="KW-0175">Coiled coil</keyword>
<evidence type="ECO:0000313" key="4">
    <source>
        <dbReference type="EMBL" id="TKS16213.1"/>
    </source>
</evidence>
<dbReference type="EMBL" id="RCHU01000070">
    <property type="protein sequence ID" value="TKS16213.1"/>
    <property type="molecule type" value="Genomic_DNA"/>
</dbReference>
<gene>
    <name evidence="4" type="ORF">D5086_0000025060</name>
</gene>
<dbReference type="InterPro" id="IPR011990">
    <property type="entry name" value="TPR-like_helical_dom_sf"/>
</dbReference>
<feature type="compositionally biased region" description="Basic residues" evidence="2">
    <location>
        <begin position="653"/>
        <end position="662"/>
    </location>
</feature>
<name>A0A4U5QY40_POPAL</name>
<dbReference type="CDD" id="cd06257">
    <property type="entry name" value="DnaJ"/>
    <property type="match status" value="1"/>
</dbReference>
<dbReference type="InterPro" id="IPR018253">
    <property type="entry name" value="DnaJ_domain_CS"/>
</dbReference>
<dbReference type="STRING" id="43335.A0A4U5QY40"/>
<dbReference type="Pfam" id="PF00226">
    <property type="entry name" value="DnaJ"/>
    <property type="match status" value="1"/>
</dbReference>
<feature type="region of interest" description="Disordered" evidence="2">
    <location>
        <begin position="649"/>
        <end position="676"/>
    </location>
</feature>
<dbReference type="InterPro" id="IPR001623">
    <property type="entry name" value="DnaJ_domain"/>
</dbReference>
<dbReference type="PANTHER" id="PTHR45181:SF4">
    <property type="entry name" value="HEAT SHOCK PROTEIN DNAJ WITH TETRATRICOPEPTIDE REPEAT-CONTAINING PROTEIN"/>
    <property type="match status" value="1"/>
</dbReference>
<dbReference type="Gene3D" id="1.10.287.110">
    <property type="entry name" value="DnaJ domain"/>
    <property type="match status" value="1"/>
</dbReference>
<feature type="compositionally biased region" description="Polar residues" evidence="2">
    <location>
        <begin position="499"/>
        <end position="516"/>
    </location>
</feature>
<dbReference type="PANTHER" id="PTHR45181">
    <property type="entry name" value="HEAT SHOCK PROTEIN DNAJ WITH TETRATRICOPEPTIDE REPEAT-CONTAINING PROTEIN"/>
    <property type="match status" value="1"/>
</dbReference>
<organism evidence="4">
    <name type="scientific">Populus alba</name>
    <name type="common">White poplar</name>
    <dbReference type="NCBI Taxonomy" id="43335"/>
    <lineage>
        <taxon>Eukaryota</taxon>
        <taxon>Viridiplantae</taxon>
        <taxon>Streptophyta</taxon>
        <taxon>Embryophyta</taxon>
        <taxon>Tracheophyta</taxon>
        <taxon>Spermatophyta</taxon>
        <taxon>Magnoliopsida</taxon>
        <taxon>eudicotyledons</taxon>
        <taxon>Gunneridae</taxon>
        <taxon>Pentapetalae</taxon>
        <taxon>rosids</taxon>
        <taxon>fabids</taxon>
        <taxon>Malpighiales</taxon>
        <taxon>Salicaceae</taxon>
        <taxon>Saliceae</taxon>
        <taxon>Populus</taxon>
    </lineage>
</organism>
<reference evidence="4" key="1">
    <citation type="submission" date="2018-10" db="EMBL/GenBank/DDBJ databases">
        <title>Population genomic analysis revealed the cold adaptation of white poplar.</title>
        <authorList>
            <person name="Liu Y.-J."/>
        </authorList>
    </citation>
    <scope>NUCLEOTIDE SEQUENCE [LARGE SCALE GENOMIC DNA]</scope>
    <source>
        <strain evidence="4">PAL-ZL1</strain>
    </source>
</reference>
<evidence type="ECO:0000256" key="2">
    <source>
        <dbReference type="SAM" id="MobiDB-lite"/>
    </source>
</evidence>
<feature type="region of interest" description="Disordered" evidence="2">
    <location>
        <begin position="1"/>
        <end position="90"/>
    </location>
</feature>
<dbReference type="PRINTS" id="PR00625">
    <property type="entry name" value="JDOMAIN"/>
</dbReference>